<evidence type="ECO:0000256" key="1">
    <source>
        <dbReference type="SAM" id="Phobius"/>
    </source>
</evidence>
<evidence type="ECO:0008006" key="4">
    <source>
        <dbReference type="Google" id="ProtNLM"/>
    </source>
</evidence>
<dbReference type="OrthoDB" id="4571658at2"/>
<keyword evidence="1" id="KW-0472">Membrane</keyword>
<dbReference type="Proteomes" id="UP000317940">
    <property type="component" value="Unassembled WGS sequence"/>
</dbReference>
<keyword evidence="1" id="KW-0812">Transmembrane</keyword>
<evidence type="ECO:0000313" key="2">
    <source>
        <dbReference type="EMBL" id="TWF73253.1"/>
    </source>
</evidence>
<organism evidence="2 3">
    <name type="scientific">Kitasatospora viridis</name>
    <dbReference type="NCBI Taxonomy" id="281105"/>
    <lineage>
        <taxon>Bacteria</taxon>
        <taxon>Bacillati</taxon>
        <taxon>Actinomycetota</taxon>
        <taxon>Actinomycetes</taxon>
        <taxon>Kitasatosporales</taxon>
        <taxon>Streptomycetaceae</taxon>
        <taxon>Kitasatospora</taxon>
    </lineage>
</organism>
<keyword evidence="1" id="KW-1133">Transmembrane helix</keyword>
<protein>
    <recommendedName>
        <fullName evidence="4">Hydrophobic protein</fullName>
    </recommendedName>
</protein>
<gene>
    <name evidence="2" type="ORF">FHX73_16404</name>
</gene>
<keyword evidence="3" id="KW-1185">Reference proteome</keyword>
<sequence>MAAVLLVLLLAAVLFGLGFLVKALWWVAFFVFVGWLIGFIVRPVGRARGRGHWYRW</sequence>
<comment type="caution">
    <text evidence="2">The sequence shown here is derived from an EMBL/GenBank/DDBJ whole genome shotgun (WGS) entry which is preliminary data.</text>
</comment>
<evidence type="ECO:0000313" key="3">
    <source>
        <dbReference type="Proteomes" id="UP000317940"/>
    </source>
</evidence>
<feature type="transmembrane region" description="Helical" evidence="1">
    <location>
        <begin position="26"/>
        <end position="45"/>
    </location>
</feature>
<dbReference type="RefSeq" id="WP_145911206.1">
    <property type="nucleotide sequence ID" value="NZ_BAAAMZ010000005.1"/>
</dbReference>
<reference evidence="2 3" key="1">
    <citation type="submission" date="2019-06" db="EMBL/GenBank/DDBJ databases">
        <title>Sequencing the genomes of 1000 actinobacteria strains.</title>
        <authorList>
            <person name="Klenk H.-P."/>
        </authorList>
    </citation>
    <scope>NUCLEOTIDE SEQUENCE [LARGE SCALE GENOMIC DNA]</scope>
    <source>
        <strain evidence="2 3">DSM 44826</strain>
    </source>
</reference>
<dbReference type="AlphaFoldDB" id="A0A561SEF8"/>
<name>A0A561SEF8_9ACTN</name>
<proteinExistence type="predicted"/>
<accession>A0A561SEF8</accession>
<dbReference type="EMBL" id="VIWT01000006">
    <property type="protein sequence ID" value="TWF73253.1"/>
    <property type="molecule type" value="Genomic_DNA"/>
</dbReference>